<dbReference type="EMBL" id="JANYMP010000026">
    <property type="protein sequence ID" value="MCS7482759.1"/>
    <property type="molecule type" value="Genomic_DNA"/>
</dbReference>
<dbReference type="NCBIfam" id="TIGR04222">
    <property type="entry name" value="near_uncomplex"/>
    <property type="match status" value="1"/>
</dbReference>
<organism evidence="3 4">
    <name type="scientific">Umezawaea endophytica</name>
    <dbReference type="NCBI Taxonomy" id="1654476"/>
    <lineage>
        <taxon>Bacteria</taxon>
        <taxon>Bacillati</taxon>
        <taxon>Actinomycetota</taxon>
        <taxon>Actinomycetes</taxon>
        <taxon>Pseudonocardiales</taxon>
        <taxon>Pseudonocardiaceae</taxon>
        <taxon>Umezawaea</taxon>
    </lineage>
</organism>
<reference evidence="3" key="1">
    <citation type="submission" date="2022-08" db="EMBL/GenBank/DDBJ databases">
        <authorList>
            <person name="Tistechok S."/>
            <person name="Samborskyy M."/>
            <person name="Roman I."/>
        </authorList>
    </citation>
    <scope>NUCLEOTIDE SEQUENCE</scope>
    <source>
        <strain evidence="3">DSM 103496</strain>
    </source>
</reference>
<protein>
    <submittedName>
        <fullName evidence="3">TIGR04222 domain-containing membrane protein</fullName>
    </submittedName>
</protein>
<feature type="compositionally biased region" description="Low complexity" evidence="1">
    <location>
        <begin position="256"/>
        <end position="280"/>
    </location>
</feature>
<keyword evidence="2" id="KW-0812">Transmembrane</keyword>
<evidence type="ECO:0000256" key="1">
    <source>
        <dbReference type="SAM" id="MobiDB-lite"/>
    </source>
</evidence>
<evidence type="ECO:0000313" key="3">
    <source>
        <dbReference type="EMBL" id="MCS7482759.1"/>
    </source>
</evidence>
<keyword evidence="2" id="KW-0472">Membrane</keyword>
<dbReference type="Proteomes" id="UP001141259">
    <property type="component" value="Unassembled WGS sequence"/>
</dbReference>
<accession>A0A9X3A4E3</accession>
<keyword evidence="4" id="KW-1185">Reference proteome</keyword>
<comment type="caution">
    <text evidence="3">The sequence shown here is derived from an EMBL/GenBank/DDBJ whole genome shotgun (WGS) entry which is preliminary data.</text>
</comment>
<proteinExistence type="predicted"/>
<sequence length="289" mass="29580">MAIGLWERRRSMASGTDISGRTGISVEEFGYLSGGPGRAAEVAVVRLLEAGLLRISREGVVSAVSATSQGAATPLEAYALGAARTGRMLGELIKSTAGSGALDALKQHLVDRGLLISPGRRKAWGFVRFLCVVAAVGAIAAVGLVDLNAGIAILVVVLALAVRWVAGRMRRPVRRAGRREERKVVVMSNDRVGIVAQHGLTGRIGNFPNMYYVWEMLGIVPSAGATLRRGKHARNRNGSDGGTMYGSSCNSCSSGCGSNSGCGSSSDSSSSCSSGSSCGSSCGGGGGGD</sequence>
<feature type="region of interest" description="Disordered" evidence="1">
    <location>
        <begin position="256"/>
        <end position="289"/>
    </location>
</feature>
<keyword evidence="2" id="KW-1133">Transmembrane helix</keyword>
<evidence type="ECO:0000256" key="2">
    <source>
        <dbReference type="SAM" id="Phobius"/>
    </source>
</evidence>
<dbReference type="AlphaFoldDB" id="A0A9X3A4E3"/>
<gene>
    <name evidence="3" type="ORF">NZH93_38435</name>
</gene>
<dbReference type="InterPro" id="IPR026467">
    <property type="entry name" value="Ser/Gly_Cys_C_dom"/>
</dbReference>
<evidence type="ECO:0000313" key="4">
    <source>
        <dbReference type="Proteomes" id="UP001141259"/>
    </source>
</evidence>
<feature type="transmembrane region" description="Helical" evidence="2">
    <location>
        <begin position="125"/>
        <end position="143"/>
    </location>
</feature>
<name>A0A9X3A4E3_9PSEU</name>
<feature type="transmembrane region" description="Helical" evidence="2">
    <location>
        <begin position="149"/>
        <end position="166"/>
    </location>
</feature>